<keyword evidence="4" id="KW-1185">Reference proteome</keyword>
<evidence type="ECO:0000256" key="1">
    <source>
        <dbReference type="ARBA" id="ARBA00023012"/>
    </source>
</evidence>
<evidence type="ECO:0000313" key="3">
    <source>
        <dbReference type="EMBL" id="EKE82089.1"/>
    </source>
</evidence>
<dbReference type="RefSeq" id="WP_008489290.1">
    <property type="nucleotide sequence ID" value="NZ_AMRG01000012.1"/>
</dbReference>
<dbReference type="SMART" id="SM00850">
    <property type="entry name" value="LytTR"/>
    <property type="match status" value="1"/>
</dbReference>
<dbReference type="GO" id="GO:0003677">
    <property type="term" value="F:DNA binding"/>
    <property type="evidence" value="ECO:0007669"/>
    <property type="project" value="InterPro"/>
</dbReference>
<evidence type="ECO:0000259" key="2">
    <source>
        <dbReference type="PROSITE" id="PS50930"/>
    </source>
</evidence>
<dbReference type="Pfam" id="PF04397">
    <property type="entry name" value="LytTR"/>
    <property type="match status" value="1"/>
</dbReference>
<accession>K2KHE5</accession>
<dbReference type="AlphaFoldDB" id="K2KHE5"/>
<dbReference type="eggNOG" id="COG3279">
    <property type="taxonomic scope" value="Bacteria"/>
</dbReference>
<protein>
    <submittedName>
        <fullName evidence="3">LytTR family two component transcriptional regulator</fullName>
    </submittedName>
</protein>
<name>K2KHE5_9GAMM</name>
<dbReference type="OrthoDB" id="5949075at2"/>
<evidence type="ECO:0000313" key="4">
    <source>
        <dbReference type="Proteomes" id="UP000014115"/>
    </source>
</evidence>
<dbReference type="PATRIC" id="fig|740709.3.peg.2010"/>
<reference evidence="3 4" key="1">
    <citation type="journal article" date="2012" name="J. Bacteriol.">
        <title>Genome Sequence of Idiomarina xiamenensis Type Strain 10-D-4.</title>
        <authorList>
            <person name="Lai Q."/>
            <person name="Wang L."/>
            <person name="Wang W."/>
            <person name="Shao Z."/>
        </authorList>
    </citation>
    <scope>NUCLEOTIDE SEQUENCE [LARGE SCALE GENOMIC DNA]</scope>
    <source>
        <strain evidence="3 4">10-D-4</strain>
    </source>
</reference>
<dbReference type="PROSITE" id="PS50930">
    <property type="entry name" value="HTH_LYTTR"/>
    <property type="match status" value="1"/>
</dbReference>
<proteinExistence type="predicted"/>
<dbReference type="InterPro" id="IPR046947">
    <property type="entry name" value="LytR-like"/>
</dbReference>
<dbReference type="PANTHER" id="PTHR37299:SF1">
    <property type="entry name" value="STAGE 0 SPORULATION PROTEIN A HOMOLOG"/>
    <property type="match status" value="1"/>
</dbReference>
<dbReference type="STRING" id="740709.A10D4_09939"/>
<dbReference type="GO" id="GO:0000156">
    <property type="term" value="F:phosphorelay response regulator activity"/>
    <property type="evidence" value="ECO:0007669"/>
    <property type="project" value="InterPro"/>
</dbReference>
<dbReference type="EMBL" id="AMRG01000012">
    <property type="protein sequence ID" value="EKE82089.1"/>
    <property type="molecule type" value="Genomic_DNA"/>
</dbReference>
<dbReference type="InterPro" id="IPR007492">
    <property type="entry name" value="LytTR_DNA-bd_dom"/>
</dbReference>
<organism evidence="3 4">
    <name type="scientific">Idiomarina xiamenensis 10-D-4</name>
    <dbReference type="NCBI Taxonomy" id="740709"/>
    <lineage>
        <taxon>Bacteria</taxon>
        <taxon>Pseudomonadati</taxon>
        <taxon>Pseudomonadota</taxon>
        <taxon>Gammaproteobacteria</taxon>
        <taxon>Alteromonadales</taxon>
        <taxon>Idiomarinaceae</taxon>
        <taxon>Idiomarina</taxon>
    </lineage>
</organism>
<feature type="domain" description="HTH LytTR-type" evidence="2">
    <location>
        <begin position="139"/>
        <end position="243"/>
    </location>
</feature>
<dbReference type="Gene3D" id="2.40.50.1020">
    <property type="entry name" value="LytTr DNA-binding domain"/>
    <property type="match status" value="1"/>
</dbReference>
<sequence length="247" mass="27879">MAGFYGALLLSPKNEMFASFRAALRCQTTWCLLAREDNLDSFVEKSQQLRPHCCVIDTAVVAHDISYVFSLIERLPTQLFYIAGEFDRQQSCYVGPGKALLLPSSVDAEVWVDVLQDASAWLEWSQQNVSLSKNYQQLLPVKSVGKIRLVPTDDIMWIKGAANYVELHTKEAMLLHRDSMSSLEAQLNPQRFIRVHRSAIVNIKYVTEISSELGRYTLLELSDGTEIKIGNAYRKSLFSQLGLEAQA</sequence>
<keyword evidence="1" id="KW-0902">Two-component regulatory system</keyword>
<dbReference type="Proteomes" id="UP000014115">
    <property type="component" value="Unassembled WGS sequence"/>
</dbReference>
<dbReference type="PANTHER" id="PTHR37299">
    <property type="entry name" value="TRANSCRIPTIONAL REGULATOR-RELATED"/>
    <property type="match status" value="1"/>
</dbReference>
<comment type="caution">
    <text evidence="3">The sequence shown here is derived from an EMBL/GenBank/DDBJ whole genome shotgun (WGS) entry which is preliminary data.</text>
</comment>
<gene>
    <name evidence="3" type="ORF">A10D4_09939</name>
</gene>